<dbReference type="Pfam" id="PF12796">
    <property type="entry name" value="Ank_2"/>
    <property type="match status" value="4"/>
</dbReference>
<feature type="compositionally biased region" description="Basic and acidic residues" evidence="8">
    <location>
        <begin position="506"/>
        <end position="519"/>
    </location>
</feature>
<gene>
    <name evidence="11" type="ORF">Pyn_11613</name>
</gene>
<evidence type="ECO:0000313" key="12">
    <source>
        <dbReference type="Proteomes" id="UP000250321"/>
    </source>
</evidence>
<evidence type="ECO:0000256" key="5">
    <source>
        <dbReference type="ARBA" id="ARBA00023043"/>
    </source>
</evidence>
<feature type="transmembrane region" description="Helical" evidence="9">
    <location>
        <begin position="693"/>
        <end position="711"/>
    </location>
</feature>
<dbReference type="InterPro" id="IPR026961">
    <property type="entry name" value="PGG_dom"/>
</dbReference>
<dbReference type="GO" id="GO:0005886">
    <property type="term" value="C:plasma membrane"/>
    <property type="evidence" value="ECO:0007669"/>
    <property type="project" value="TreeGrafter"/>
</dbReference>
<evidence type="ECO:0000313" key="11">
    <source>
        <dbReference type="EMBL" id="PQM36403.1"/>
    </source>
</evidence>
<keyword evidence="3" id="KW-0677">Repeat</keyword>
<feature type="transmembrane region" description="Helical" evidence="9">
    <location>
        <begin position="592"/>
        <end position="620"/>
    </location>
</feature>
<feature type="repeat" description="ANK" evidence="7">
    <location>
        <begin position="317"/>
        <end position="340"/>
    </location>
</feature>
<feature type="transmembrane region" description="Helical" evidence="9">
    <location>
        <begin position="661"/>
        <end position="686"/>
    </location>
</feature>
<feature type="repeat" description="ANK" evidence="7">
    <location>
        <begin position="284"/>
        <end position="316"/>
    </location>
</feature>
<dbReference type="SMART" id="SM00248">
    <property type="entry name" value="ANK"/>
    <property type="match status" value="9"/>
</dbReference>
<comment type="subcellular location">
    <subcellularLocation>
        <location evidence="1">Membrane</location>
        <topology evidence="1">Multi-pass membrane protein</topology>
    </subcellularLocation>
</comment>
<organism evidence="11 12">
    <name type="scientific">Prunus yedoensis var. nudiflora</name>
    <dbReference type="NCBI Taxonomy" id="2094558"/>
    <lineage>
        <taxon>Eukaryota</taxon>
        <taxon>Viridiplantae</taxon>
        <taxon>Streptophyta</taxon>
        <taxon>Embryophyta</taxon>
        <taxon>Tracheophyta</taxon>
        <taxon>Spermatophyta</taxon>
        <taxon>Magnoliopsida</taxon>
        <taxon>eudicotyledons</taxon>
        <taxon>Gunneridae</taxon>
        <taxon>Pentapetalae</taxon>
        <taxon>rosids</taxon>
        <taxon>fabids</taxon>
        <taxon>Rosales</taxon>
        <taxon>Rosaceae</taxon>
        <taxon>Amygdaloideae</taxon>
        <taxon>Amygdaleae</taxon>
        <taxon>Prunus</taxon>
    </lineage>
</organism>
<dbReference type="PANTHER" id="PTHR24186">
    <property type="entry name" value="PROTEIN PHOSPHATASE 1 REGULATORY SUBUNIT"/>
    <property type="match status" value="1"/>
</dbReference>
<reference evidence="11 12" key="1">
    <citation type="submission" date="2018-02" db="EMBL/GenBank/DDBJ databases">
        <title>Draft genome of wild Prunus yedoensis var. nudiflora.</title>
        <authorList>
            <person name="Baek S."/>
            <person name="Kim J.-H."/>
            <person name="Choi K."/>
            <person name="Kim G.-B."/>
            <person name="Cho A."/>
            <person name="Jang H."/>
            <person name="Shin C.-H."/>
            <person name="Yu H.-J."/>
            <person name="Mun J.-H."/>
        </authorList>
    </citation>
    <scope>NUCLEOTIDE SEQUENCE [LARGE SCALE GENOMIC DNA]</scope>
    <source>
        <strain evidence="12">cv. Jeju island</strain>
        <tissue evidence="11">Leaf</tissue>
    </source>
</reference>
<name>A0A314UFU4_PRUYE</name>
<protein>
    <submittedName>
        <fullName evidence="11">Protein ACCELERATED CELL DEATH 6-like</fullName>
    </submittedName>
</protein>
<evidence type="ECO:0000256" key="2">
    <source>
        <dbReference type="ARBA" id="ARBA00022692"/>
    </source>
</evidence>
<dbReference type="EMBL" id="PJQY01003551">
    <property type="protein sequence ID" value="PQM36403.1"/>
    <property type="molecule type" value="Genomic_DNA"/>
</dbReference>
<keyword evidence="12" id="KW-1185">Reference proteome</keyword>
<dbReference type="PANTHER" id="PTHR24186:SF46">
    <property type="entry name" value="PROTEIN ACCELERATED CELL DEATH 6-LIKE"/>
    <property type="match status" value="1"/>
</dbReference>
<dbReference type="PROSITE" id="PS50088">
    <property type="entry name" value="ANK_REPEAT"/>
    <property type="match status" value="4"/>
</dbReference>
<feature type="domain" description="PGG" evidence="10">
    <location>
        <begin position="545"/>
        <end position="655"/>
    </location>
</feature>
<keyword evidence="4 9" id="KW-1133">Transmembrane helix</keyword>
<evidence type="ECO:0000256" key="7">
    <source>
        <dbReference type="PROSITE-ProRule" id="PRU00023"/>
    </source>
</evidence>
<evidence type="ECO:0000256" key="8">
    <source>
        <dbReference type="SAM" id="MobiDB-lite"/>
    </source>
</evidence>
<accession>A0A314UFU4</accession>
<evidence type="ECO:0000259" key="10">
    <source>
        <dbReference type="Pfam" id="PF13962"/>
    </source>
</evidence>
<dbReference type="Proteomes" id="UP000250321">
    <property type="component" value="Unassembled WGS sequence"/>
</dbReference>
<dbReference type="Pfam" id="PF13962">
    <property type="entry name" value="PGG"/>
    <property type="match status" value="1"/>
</dbReference>
<sequence>MAEVVVAIFSKLAELGLTFVRNPVRKIYKGLGSPFLLDHEHLWILLADGFARVWTGLLKKEARKLHNLNEIADSYQKLYKCATEGRLDQFLGTVGKRESTNDANVDIQLLCELSPLKNTFLHIAVSFGHEILATEIVKLHKPLLFKKNFQGDTALHLAARDGNLDMVKYLCSGEGEETDVENYMSSRNPGSGESDATDIENYRMRLLKMKNDEENMALHEALINGHKEVATYLIGADPDHDHPVSFSANKEGKSPLYLATRAGNVRIVKCISQRYQSPRNLAVEGKSPLHAAILAKNKELLEIISTMGFTMNVKDEKGRTPLHYAASTGYLEGVRFFLDKCPSDSNQADTSGFLPIHSASSKGYDKIVEELLRHFPASKELPNSDGQNILHLAAKFGKHALVNYFLREGNGFQMLINQQDKGGNTPLHLATNYRHPRVVKYFTWEKRTNLMVLNNKGMTALDIAECTMEAVASFHGRLTWVALKSGGAQRAQPLHVLSRTNAQSPKQDDVGDNDGHVATKSQEVRDEIINSCRADRMELQFPNTKSYKDRVNTLLVVTTLVATVTFAAGFTMPGGYNNSGPHEGKATLLTKVMFQVFVISNTMAMYSSIFVAVTLIWAQVGDLILVFTALRLVMPLLGIALGMLSLAFMAGVYVVVSNLHWLSIVVLVIGICFLYSVIILFSPLFFPNTTPTFRYITYYPFYLLALLAAGSHSNDLEEE</sequence>
<dbReference type="SUPFAM" id="SSF48403">
    <property type="entry name" value="Ankyrin repeat"/>
    <property type="match status" value="2"/>
</dbReference>
<dbReference type="InterPro" id="IPR002110">
    <property type="entry name" value="Ankyrin_rpt"/>
</dbReference>
<feature type="transmembrane region" description="Helical" evidence="9">
    <location>
        <begin position="632"/>
        <end position="655"/>
    </location>
</feature>
<evidence type="ECO:0000256" key="9">
    <source>
        <dbReference type="SAM" id="Phobius"/>
    </source>
</evidence>
<comment type="caution">
    <text evidence="11">The sequence shown here is derived from an EMBL/GenBank/DDBJ whole genome shotgun (WGS) entry which is preliminary data.</text>
</comment>
<dbReference type="Gene3D" id="1.25.40.20">
    <property type="entry name" value="Ankyrin repeat-containing domain"/>
    <property type="match status" value="3"/>
</dbReference>
<dbReference type="STRING" id="2094558.A0A314UFU4"/>
<evidence type="ECO:0000256" key="4">
    <source>
        <dbReference type="ARBA" id="ARBA00022989"/>
    </source>
</evidence>
<dbReference type="AlphaFoldDB" id="A0A314UFU4"/>
<evidence type="ECO:0000256" key="3">
    <source>
        <dbReference type="ARBA" id="ARBA00022737"/>
    </source>
</evidence>
<feature type="repeat" description="ANK" evidence="7">
    <location>
        <begin position="150"/>
        <end position="170"/>
    </location>
</feature>
<keyword evidence="5 7" id="KW-0040">ANK repeat</keyword>
<dbReference type="InterPro" id="IPR036770">
    <property type="entry name" value="Ankyrin_rpt-contain_sf"/>
</dbReference>
<evidence type="ECO:0000256" key="1">
    <source>
        <dbReference type="ARBA" id="ARBA00004141"/>
    </source>
</evidence>
<keyword evidence="6 9" id="KW-0472">Membrane</keyword>
<feature type="transmembrane region" description="Helical" evidence="9">
    <location>
        <begin position="551"/>
        <end position="572"/>
    </location>
</feature>
<evidence type="ECO:0000256" key="6">
    <source>
        <dbReference type="ARBA" id="ARBA00023136"/>
    </source>
</evidence>
<keyword evidence="2 9" id="KW-0812">Transmembrane</keyword>
<proteinExistence type="predicted"/>
<feature type="region of interest" description="Disordered" evidence="8">
    <location>
        <begin position="498"/>
        <end position="519"/>
    </location>
</feature>
<dbReference type="PROSITE" id="PS50297">
    <property type="entry name" value="ANK_REP_REGION"/>
    <property type="match status" value="4"/>
</dbReference>
<dbReference type="OrthoDB" id="598775at2759"/>
<feature type="repeat" description="ANK" evidence="7">
    <location>
        <begin position="385"/>
        <end position="409"/>
    </location>
</feature>